<evidence type="ECO:0000313" key="1">
    <source>
        <dbReference type="EMBL" id="DAD77327.1"/>
    </source>
</evidence>
<protein>
    <submittedName>
        <fullName evidence="1">Uncharacterized protein</fullName>
    </submittedName>
</protein>
<dbReference type="EMBL" id="BK014822">
    <property type="protein sequence ID" value="DAD77327.1"/>
    <property type="molecule type" value="Genomic_DNA"/>
</dbReference>
<name>A0A8S5M5E7_9CAUD</name>
<organism evidence="1">
    <name type="scientific">Siphoviridae sp. ctEQg15</name>
    <dbReference type="NCBI Taxonomy" id="2826205"/>
    <lineage>
        <taxon>Viruses</taxon>
        <taxon>Duplodnaviria</taxon>
        <taxon>Heunggongvirae</taxon>
        <taxon>Uroviricota</taxon>
        <taxon>Caudoviricetes</taxon>
    </lineage>
</organism>
<accession>A0A8S5M5E7</accession>
<sequence length="38" mass="4534">MMGWICYLVSRLKAAWKALEVAAERQRNYWDAEDDKCL</sequence>
<reference evidence="1" key="1">
    <citation type="journal article" date="2021" name="Proc. Natl. Acad. Sci. U.S.A.">
        <title>A Catalog of Tens of Thousands of Viruses from Human Metagenomes Reveals Hidden Associations with Chronic Diseases.</title>
        <authorList>
            <person name="Tisza M.J."/>
            <person name="Buck C.B."/>
        </authorList>
    </citation>
    <scope>NUCLEOTIDE SEQUENCE</scope>
    <source>
        <strain evidence="1">CtEQg15</strain>
    </source>
</reference>
<proteinExistence type="predicted"/>